<feature type="signal peptide" evidence="3">
    <location>
        <begin position="1"/>
        <end position="23"/>
    </location>
</feature>
<dbReference type="Pfam" id="PF00394">
    <property type="entry name" value="Cu-oxidase"/>
    <property type="match status" value="1"/>
</dbReference>
<feature type="domain" description="Plastocyanin-like" evidence="5">
    <location>
        <begin position="380"/>
        <end position="519"/>
    </location>
</feature>
<dbReference type="PANTHER" id="PTHR11709:SF245">
    <property type="entry name" value="SKU5 SIMILAR 16"/>
    <property type="match status" value="1"/>
</dbReference>
<gene>
    <name evidence="7" type="ORF">CASFOL_007522</name>
</gene>
<evidence type="ECO:0000256" key="3">
    <source>
        <dbReference type="SAM" id="SignalP"/>
    </source>
</evidence>
<comment type="similarity">
    <text evidence="1">Belongs to the multicopper oxidase family.</text>
</comment>
<dbReference type="InterPro" id="IPR011707">
    <property type="entry name" value="Cu-oxidase-like_N"/>
</dbReference>
<dbReference type="Pfam" id="PF07732">
    <property type="entry name" value="Cu-oxidase_3"/>
    <property type="match status" value="1"/>
</dbReference>
<evidence type="ECO:0000256" key="1">
    <source>
        <dbReference type="ARBA" id="ARBA00010609"/>
    </source>
</evidence>
<dbReference type="AlphaFoldDB" id="A0ABD3EAA9"/>
<proteinExistence type="inferred from homology"/>
<dbReference type="Pfam" id="PF07731">
    <property type="entry name" value="Cu-oxidase_2"/>
    <property type="match status" value="1"/>
</dbReference>
<keyword evidence="8" id="KW-1185">Reference proteome</keyword>
<feature type="domain" description="Plastocyanin-like" evidence="4">
    <location>
        <begin position="159"/>
        <end position="299"/>
    </location>
</feature>
<evidence type="ECO:0000256" key="2">
    <source>
        <dbReference type="ARBA" id="ARBA00023180"/>
    </source>
</evidence>
<dbReference type="InterPro" id="IPR008972">
    <property type="entry name" value="Cupredoxin"/>
</dbReference>
<organism evidence="7 8">
    <name type="scientific">Castilleja foliolosa</name>
    <dbReference type="NCBI Taxonomy" id="1961234"/>
    <lineage>
        <taxon>Eukaryota</taxon>
        <taxon>Viridiplantae</taxon>
        <taxon>Streptophyta</taxon>
        <taxon>Embryophyta</taxon>
        <taxon>Tracheophyta</taxon>
        <taxon>Spermatophyta</taxon>
        <taxon>Magnoliopsida</taxon>
        <taxon>eudicotyledons</taxon>
        <taxon>Gunneridae</taxon>
        <taxon>Pentapetalae</taxon>
        <taxon>asterids</taxon>
        <taxon>lamiids</taxon>
        <taxon>Lamiales</taxon>
        <taxon>Orobanchaceae</taxon>
        <taxon>Pedicularideae</taxon>
        <taxon>Castillejinae</taxon>
        <taxon>Castilleja</taxon>
    </lineage>
</organism>
<evidence type="ECO:0000313" key="7">
    <source>
        <dbReference type="EMBL" id="KAL3651119.1"/>
    </source>
</evidence>
<evidence type="ECO:0000313" key="8">
    <source>
        <dbReference type="Proteomes" id="UP001632038"/>
    </source>
</evidence>
<dbReference type="PROSITE" id="PS51257">
    <property type="entry name" value="PROKAR_LIPOPROTEIN"/>
    <property type="match status" value="1"/>
</dbReference>
<keyword evidence="3" id="KW-0732">Signal</keyword>
<dbReference type="Proteomes" id="UP001632038">
    <property type="component" value="Unassembled WGS sequence"/>
</dbReference>
<dbReference type="Gene3D" id="2.60.40.420">
    <property type="entry name" value="Cupredoxins - blue copper proteins"/>
    <property type="match status" value="3"/>
</dbReference>
<sequence>MRWANFVHILLGVLGCLSPVMKAEDPYVYLDWVVQYGGVTPLGLRQRGILINNVFPGPTVNVVTNDNVIVNVQNKLDEPLLITWHGIKQRKSSWQDGVLGTNCPIPPNSNWTYTMQMKDQIGTFMYYPSTLLHRAAGGYGGFNVLARPIIPVPYPKPYEEFTVLISEWWMKDHKDLQRILDTGGPFPLPDAILINGNARYSSFPVVPGQTYLFRVSNIGLTTSINFRIQGHTLRLVECEGSHTIQEVYESLDIHVGQSSSFLVTTRGGIGETNDFFIVASTRFTKPIITATAILHYQGSNSTALGPLPIGPTYHIHWSMKQARTIRLNLTANAARPNPQGSFHYGTIPVGRTIVLENSVANINGNLRYAVNKISYVNPNTPLKLADYFNITAVFTLNSTTDTPPAGPAVLGNPVIGTSLHDFVEIVFQNTESTVQSWHLDGSSFWAVGFGGGKWNSTLRRRFYNYNDAPTRSTVQVYPYSWSAIFVSLDNKGMWNLRSANWPRRYLGQELYVRVWNDEKSLYTESDIPPNALLCGLAKKR</sequence>
<dbReference type="InterPro" id="IPR001117">
    <property type="entry name" value="Cu-oxidase_2nd"/>
</dbReference>
<dbReference type="SUPFAM" id="SSF49503">
    <property type="entry name" value="Cupredoxins"/>
    <property type="match status" value="3"/>
</dbReference>
<dbReference type="InterPro" id="IPR045087">
    <property type="entry name" value="Cu-oxidase_fam"/>
</dbReference>
<feature type="domain" description="Plastocyanin-like" evidence="6">
    <location>
        <begin position="34"/>
        <end position="146"/>
    </location>
</feature>
<feature type="chain" id="PRO_5044785132" description="Laccase" evidence="3">
    <location>
        <begin position="24"/>
        <end position="540"/>
    </location>
</feature>
<accession>A0ABD3EAA9</accession>
<evidence type="ECO:0000259" key="5">
    <source>
        <dbReference type="Pfam" id="PF07731"/>
    </source>
</evidence>
<name>A0ABD3EAA9_9LAMI</name>
<keyword evidence="2" id="KW-0325">Glycoprotein</keyword>
<dbReference type="InterPro" id="IPR011706">
    <property type="entry name" value="Cu-oxidase_C"/>
</dbReference>
<evidence type="ECO:0000259" key="6">
    <source>
        <dbReference type="Pfam" id="PF07732"/>
    </source>
</evidence>
<evidence type="ECO:0000259" key="4">
    <source>
        <dbReference type="Pfam" id="PF00394"/>
    </source>
</evidence>
<evidence type="ECO:0008006" key="9">
    <source>
        <dbReference type="Google" id="ProtNLM"/>
    </source>
</evidence>
<dbReference type="PANTHER" id="PTHR11709">
    <property type="entry name" value="MULTI-COPPER OXIDASE"/>
    <property type="match status" value="1"/>
</dbReference>
<reference evidence="8" key="1">
    <citation type="journal article" date="2024" name="IScience">
        <title>Strigolactones Initiate the Formation of Haustorium-like Structures in Castilleja.</title>
        <authorList>
            <person name="Buerger M."/>
            <person name="Peterson D."/>
            <person name="Chory J."/>
        </authorList>
    </citation>
    <scope>NUCLEOTIDE SEQUENCE [LARGE SCALE GENOMIC DNA]</scope>
</reference>
<comment type="caution">
    <text evidence="7">The sequence shown here is derived from an EMBL/GenBank/DDBJ whole genome shotgun (WGS) entry which is preliminary data.</text>
</comment>
<protein>
    <recommendedName>
        <fullName evidence="9">Laccase</fullName>
    </recommendedName>
</protein>
<dbReference type="EMBL" id="JAVIJP010000007">
    <property type="protein sequence ID" value="KAL3651119.1"/>
    <property type="molecule type" value="Genomic_DNA"/>
</dbReference>